<sequence>MQEIDTSFTKDFTSFDQLENSASSPGMNDWAVPWSDLMMVMFVLFVVLFIYSSSQQDVKILFSNQAASEARATSALDPLIGLIGQLASRADTSGSKDVVRVHENEVLFRSRADGISVVREAPGRVRISLRGELFFAERSGELRDEAGQYLREIAELVKLSLGAVHVVGYADTSEAEGTESFTLSTQRAAEVAAYLISKFHVDPKRIIITGRGSYQPELPDTSEANQASNRRVEIVLANES</sequence>
<feature type="domain" description="OmpA-like" evidence="9">
    <location>
        <begin position="122"/>
        <end position="240"/>
    </location>
</feature>
<dbReference type="Proteomes" id="UP001053296">
    <property type="component" value="Chromosome"/>
</dbReference>
<keyword evidence="6 7" id="KW-0472">Membrane</keyword>
<feature type="transmembrane region" description="Helical" evidence="8">
    <location>
        <begin position="31"/>
        <end position="51"/>
    </location>
</feature>
<evidence type="ECO:0000313" key="11">
    <source>
        <dbReference type="Proteomes" id="UP001053296"/>
    </source>
</evidence>
<keyword evidence="10" id="KW-0282">Flagellum</keyword>
<dbReference type="InterPro" id="IPR006665">
    <property type="entry name" value="OmpA-like"/>
</dbReference>
<evidence type="ECO:0000256" key="8">
    <source>
        <dbReference type="SAM" id="Phobius"/>
    </source>
</evidence>
<comment type="subcellular location">
    <subcellularLocation>
        <location evidence="1">Cell membrane</location>
        <topology evidence="1">Single-pass membrane protein</topology>
    </subcellularLocation>
</comment>
<dbReference type="Pfam" id="PF13677">
    <property type="entry name" value="MotB_plug"/>
    <property type="match status" value="1"/>
</dbReference>
<evidence type="ECO:0000256" key="2">
    <source>
        <dbReference type="ARBA" id="ARBA00008914"/>
    </source>
</evidence>
<reference evidence="10" key="1">
    <citation type="journal article" date="2022" name="Arch. Microbiol.">
        <title>Pseudodesulfovibrio sediminis sp. nov., a mesophilic and neutrophilic sulfate-reducing bacterium isolated from sediment of a brackish lake.</title>
        <authorList>
            <person name="Takahashi A."/>
            <person name="Kojima H."/>
            <person name="Watanabe M."/>
            <person name="Fukui M."/>
        </authorList>
    </citation>
    <scope>NUCLEOTIDE SEQUENCE</scope>
    <source>
        <strain evidence="10">SF6</strain>
    </source>
</reference>
<organism evidence="10 11">
    <name type="scientific">Pseudodesulfovibrio sediminis</name>
    <dbReference type="NCBI Taxonomy" id="2810563"/>
    <lineage>
        <taxon>Bacteria</taxon>
        <taxon>Pseudomonadati</taxon>
        <taxon>Thermodesulfobacteriota</taxon>
        <taxon>Desulfovibrionia</taxon>
        <taxon>Desulfovibrionales</taxon>
        <taxon>Desulfovibrionaceae</taxon>
    </lineage>
</organism>
<evidence type="ECO:0000256" key="3">
    <source>
        <dbReference type="ARBA" id="ARBA00022475"/>
    </source>
</evidence>
<comment type="similarity">
    <text evidence="2">Belongs to the MotB family.</text>
</comment>
<proteinExistence type="inferred from homology"/>
<evidence type="ECO:0000256" key="6">
    <source>
        <dbReference type="ARBA" id="ARBA00023136"/>
    </source>
</evidence>
<keyword evidence="4 8" id="KW-0812">Transmembrane</keyword>
<evidence type="ECO:0000256" key="4">
    <source>
        <dbReference type="ARBA" id="ARBA00022692"/>
    </source>
</evidence>
<accession>A0ABM7P3F5</accession>
<evidence type="ECO:0000256" key="7">
    <source>
        <dbReference type="PROSITE-ProRule" id="PRU00473"/>
    </source>
</evidence>
<keyword evidence="11" id="KW-1185">Reference proteome</keyword>
<dbReference type="PROSITE" id="PS51123">
    <property type="entry name" value="OMPA_2"/>
    <property type="match status" value="1"/>
</dbReference>
<dbReference type="Pfam" id="PF00691">
    <property type="entry name" value="OmpA"/>
    <property type="match status" value="1"/>
</dbReference>
<keyword evidence="10" id="KW-0969">Cilium</keyword>
<keyword evidence="3" id="KW-1003">Cell membrane</keyword>
<dbReference type="InterPro" id="IPR025713">
    <property type="entry name" value="MotB-like_N_dom"/>
</dbReference>
<dbReference type="PANTHER" id="PTHR30329:SF21">
    <property type="entry name" value="LIPOPROTEIN YIAD-RELATED"/>
    <property type="match status" value="1"/>
</dbReference>
<keyword evidence="5 8" id="KW-1133">Transmembrane helix</keyword>
<evidence type="ECO:0000256" key="5">
    <source>
        <dbReference type="ARBA" id="ARBA00022989"/>
    </source>
</evidence>
<evidence type="ECO:0000313" key="10">
    <source>
        <dbReference type="EMBL" id="BCS87293.1"/>
    </source>
</evidence>
<dbReference type="InterPro" id="IPR036737">
    <property type="entry name" value="OmpA-like_sf"/>
</dbReference>
<keyword evidence="10" id="KW-0966">Cell projection</keyword>
<name>A0ABM7P3F5_9BACT</name>
<dbReference type="CDD" id="cd07185">
    <property type="entry name" value="OmpA_C-like"/>
    <property type="match status" value="1"/>
</dbReference>
<dbReference type="PANTHER" id="PTHR30329">
    <property type="entry name" value="STATOR ELEMENT OF FLAGELLAR MOTOR COMPLEX"/>
    <property type="match status" value="1"/>
</dbReference>
<protein>
    <submittedName>
        <fullName evidence="10">Flagellar basal body stator protein MotB</fullName>
    </submittedName>
</protein>
<dbReference type="SUPFAM" id="SSF103088">
    <property type="entry name" value="OmpA-like"/>
    <property type="match status" value="1"/>
</dbReference>
<dbReference type="EMBL" id="AP024485">
    <property type="protein sequence ID" value="BCS87293.1"/>
    <property type="molecule type" value="Genomic_DNA"/>
</dbReference>
<gene>
    <name evidence="10" type="primary">motB</name>
    <name evidence="10" type="ORF">PSDVSF_05350</name>
</gene>
<dbReference type="RefSeq" id="WP_229593399.1">
    <property type="nucleotide sequence ID" value="NZ_AP024485.1"/>
</dbReference>
<dbReference type="InterPro" id="IPR050330">
    <property type="entry name" value="Bact_OuterMem_StrucFunc"/>
</dbReference>
<dbReference type="Gene3D" id="3.30.1330.60">
    <property type="entry name" value="OmpA-like domain"/>
    <property type="match status" value="1"/>
</dbReference>
<evidence type="ECO:0000259" key="9">
    <source>
        <dbReference type="PROSITE" id="PS51123"/>
    </source>
</evidence>
<evidence type="ECO:0000256" key="1">
    <source>
        <dbReference type="ARBA" id="ARBA00004162"/>
    </source>
</evidence>